<feature type="compositionally biased region" description="Polar residues" evidence="1">
    <location>
        <begin position="134"/>
        <end position="144"/>
    </location>
</feature>
<name>A0AAD8XJC2_GLOAC</name>
<sequence length="183" mass="20067">MTCLALSCSKTRSPSHDKEPLAMTVRVPVRVLITYNPRSHPGGQVGECRSSLTIQSEAIGRDSRCGQTKVQAAAFPKALVRQGGLVGNFPNSFGRRMTEVSIFSIPIPHHPSIPRTTTHHRAPRTTQTQEEKSQASLSLSQRPNGPTLAELCVTAPSSRPQKIHRALYLTRRSAGHTDRPYLP</sequence>
<dbReference type="GeneID" id="85394160"/>
<evidence type="ECO:0000256" key="1">
    <source>
        <dbReference type="SAM" id="MobiDB-lite"/>
    </source>
</evidence>
<keyword evidence="3" id="KW-1185">Reference proteome</keyword>
<reference evidence="2" key="1">
    <citation type="submission" date="2021-12" db="EMBL/GenBank/DDBJ databases">
        <title>Comparative genomics, transcriptomics and evolutionary studies reveal genomic signatures of adaptation to plant cell wall in hemibiotrophic fungi.</title>
        <authorList>
            <consortium name="DOE Joint Genome Institute"/>
            <person name="Baroncelli R."/>
            <person name="Diaz J.F."/>
            <person name="Benocci T."/>
            <person name="Peng M."/>
            <person name="Battaglia E."/>
            <person name="Haridas S."/>
            <person name="Andreopoulos W."/>
            <person name="Labutti K."/>
            <person name="Pangilinan J."/>
            <person name="Floch G.L."/>
            <person name="Makela M.R."/>
            <person name="Henrissat B."/>
            <person name="Grigoriev I.V."/>
            <person name="Crouch J.A."/>
            <person name="De Vries R.P."/>
            <person name="Sukno S.A."/>
            <person name="Thon M.R."/>
        </authorList>
    </citation>
    <scope>NUCLEOTIDE SEQUENCE</scope>
    <source>
        <strain evidence="2">CBS 112980</strain>
    </source>
</reference>
<dbReference type="RefSeq" id="XP_060367763.1">
    <property type="nucleotide sequence ID" value="XM_060510261.1"/>
</dbReference>
<protein>
    <submittedName>
        <fullName evidence="2">Uncharacterized protein</fullName>
    </submittedName>
</protein>
<proteinExistence type="predicted"/>
<dbReference type="Proteomes" id="UP001244207">
    <property type="component" value="Unassembled WGS sequence"/>
</dbReference>
<accession>A0AAD8XJC2</accession>
<dbReference type="AlphaFoldDB" id="A0AAD8XJC2"/>
<dbReference type="EMBL" id="JAHMHS010000022">
    <property type="protein sequence ID" value="KAK1727708.1"/>
    <property type="molecule type" value="Genomic_DNA"/>
</dbReference>
<organism evidence="2 3">
    <name type="scientific">Glomerella acutata</name>
    <name type="common">Colletotrichum acutatum</name>
    <dbReference type="NCBI Taxonomy" id="27357"/>
    <lineage>
        <taxon>Eukaryota</taxon>
        <taxon>Fungi</taxon>
        <taxon>Dikarya</taxon>
        <taxon>Ascomycota</taxon>
        <taxon>Pezizomycotina</taxon>
        <taxon>Sordariomycetes</taxon>
        <taxon>Hypocreomycetidae</taxon>
        <taxon>Glomerellales</taxon>
        <taxon>Glomerellaceae</taxon>
        <taxon>Colletotrichum</taxon>
        <taxon>Colletotrichum acutatum species complex</taxon>
    </lineage>
</organism>
<gene>
    <name evidence="2" type="ORF">BDZ83DRAFT_649318</name>
</gene>
<evidence type="ECO:0000313" key="3">
    <source>
        <dbReference type="Proteomes" id="UP001244207"/>
    </source>
</evidence>
<comment type="caution">
    <text evidence="2">The sequence shown here is derived from an EMBL/GenBank/DDBJ whole genome shotgun (WGS) entry which is preliminary data.</text>
</comment>
<feature type="region of interest" description="Disordered" evidence="1">
    <location>
        <begin position="108"/>
        <end position="146"/>
    </location>
</feature>
<evidence type="ECO:0000313" key="2">
    <source>
        <dbReference type="EMBL" id="KAK1727708.1"/>
    </source>
</evidence>